<sequence>MGTAVQVHDGHLIDSDIGLLEGFPSGRADRGDVRQVAAFGYEPLLVGVRAGVHGKPLVPLPHSPLLRGGAAPDTAPAAQRFLSAFGWNSPHLRPPVAGVEVIC</sequence>
<dbReference type="Proteomes" id="UP000738270">
    <property type="component" value="Unassembled WGS sequence"/>
</dbReference>
<dbReference type="AlphaFoldDB" id="A0AAP2AKU7"/>
<name>A0AAP2AKU7_RHOHA</name>
<dbReference type="EMBL" id="WUXD01000005">
    <property type="protein sequence ID" value="MBM4627597.1"/>
    <property type="molecule type" value="Genomic_DNA"/>
</dbReference>
<organism evidence="1 4">
    <name type="scientific">Rhodococcus hoagii</name>
    <name type="common">Corynebacterium equii</name>
    <dbReference type="NCBI Taxonomy" id="43767"/>
    <lineage>
        <taxon>Bacteria</taxon>
        <taxon>Bacillati</taxon>
        <taxon>Actinomycetota</taxon>
        <taxon>Actinomycetes</taxon>
        <taxon>Mycobacteriales</taxon>
        <taxon>Nocardiaceae</taxon>
        <taxon>Prescottella</taxon>
    </lineage>
</organism>
<reference evidence="1" key="1">
    <citation type="submission" date="2019-11" db="EMBL/GenBank/DDBJ databases">
        <title>Spread of Macrolides and rifampicin resistant Rhodococcus equi in clinical isolates in the USA.</title>
        <authorList>
            <person name="Alvarez-Narvaez S."/>
            <person name="Huber L."/>
            <person name="Cohen N.D."/>
            <person name="Slovis N."/>
            <person name="Greiter M."/>
            <person name="Giguere S."/>
            <person name="Hart K."/>
        </authorList>
    </citation>
    <scope>NUCLEOTIDE SEQUENCE</scope>
    <source>
        <strain evidence="1">Lh_38</strain>
    </source>
</reference>
<dbReference type="EMBL" id="WUXD01000005">
    <property type="protein sequence ID" value="MBM4627598.1"/>
    <property type="molecule type" value="Genomic_DNA"/>
</dbReference>
<accession>A0AAP2AKU7</accession>
<comment type="caution">
    <text evidence="1">The sequence shown here is derived from an EMBL/GenBank/DDBJ whole genome shotgun (WGS) entry which is preliminary data.</text>
</comment>
<evidence type="ECO:0000313" key="3">
    <source>
        <dbReference type="EMBL" id="MBM4627598.1"/>
    </source>
</evidence>
<evidence type="ECO:0000313" key="1">
    <source>
        <dbReference type="EMBL" id="MBM4626038.1"/>
    </source>
</evidence>
<protein>
    <submittedName>
        <fullName evidence="1">Uncharacterized protein</fullName>
    </submittedName>
</protein>
<gene>
    <name evidence="1" type="ORF">GS453_03985</name>
    <name evidence="2" type="ORF">GS453_12065</name>
    <name evidence="3" type="ORF">GS453_12080</name>
</gene>
<proteinExistence type="predicted"/>
<dbReference type="EMBL" id="WUXD01000001">
    <property type="protein sequence ID" value="MBM4626038.1"/>
    <property type="molecule type" value="Genomic_DNA"/>
</dbReference>
<evidence type="ECO:0000313" key="4">
    <source>
        <dbReference type="Proteomes" id="UP000738270"/>
    </source>
</evidence>
<evidence type="ECO:0000313" key="2">
    <source>
        <dbReference type="EMBL" id="MBM4627597.1"/>
    </source>
</evidence>